<gene>
    <name evidence="1" type="ORF">D0C36_18415</name>
</gene>
<sequence length="267" mass="30611">MHPFRKAIIDGVEPGEFKKLFSEEVEFWAPMLTKPLHGRDFAVTLLTNAGHILGKAIYTREVKDIKQTLLFWHGMVDGYTLEAVTVLTDDDDTGLIKQVRVLMRSWPFVTLFVDKMKERLYDLIPEDYWNLQPMDANAKPRVLSPIKLNDLPVADDLALHSPIFSKTLEGKEWVIKGLDAVHKIQAPSSYTSIIASPDMKIEVFDTDIDGNPAEGIWVSKINKYGEVYDLTVYLRPYPAVTVLRNKAKEANDKDPEQRERFESYWVI</sequence>
<dbReference type="RefSeq" id="WP_117393125.1">
    <property type="nucleotide sequence ID" value="NZ_QWDC01000003.1"/>
</dbReference>
<name>A0A372NRM7_9SPHI</name>
<dbReference type="AlphaFoldDB" id="A0A372NRM7"/>
<dbReference type="Proteomes" id="UP000264217">
    <property type="component" value="Unassembled WGS sequence"/>
</dbReference>
<dbReference type="EMBL" id="QWDC01000003">
    <property type="protein sequence ID" value="RFZ90923.1"/>
    <property type="molecule type" value="Genomic_DNA"/>
</dbReference>
<accession>A0A372NRM7</accession>
<keyword evidence="2" id="KW-1185">Reference proteome</keyword>
<evidence type="ECO:0000313" key="2">
    <source>
        <dbReference type="Proteomes" id="UP000264217"/>
    </source>
</evidence>
<reference evidence="1 2" key="1">
    <citation type="submission" date="2018-08" db="EMBL/GenBank/DDBJ databases">
        <title>Mucilaginibacter sp. MYSH2.</title>
        <authorList>
            <person name="Seo T."/>
        </authorList>
    </citation>
    <scope>NUCLEOTIDE SEQUENCE [LARGE SCALE GENOMIC DNA]</scope>
    <source>
        <strain evidence="1 2">MYSH2</strain>
    </source>
</reference>
<protein>
    <submittedName>
        <fullName evidence="1">Uncharacterized protein</fullName>
    </submittedName>
</protein>
<proteinExistence type="predicted"/>
<comment type="caution">
    <text evidence="1">The sequence shown here is derived from an EMBL/GenBank/DDBJ whole genome shotgun (WGS) entry which is preliminary data.</text>
</comment>
<dbReference type="Gene3D" id="3.10.450.50">
    <property type="match status" value="2"/>
</dbReference>
<organism evidence="1 2">
    <name type="scientific">Mucilaginibacter conchicola</name>
    <dbReference type="NCBI Taxonomy" id="2303333"/>
    <lineage>
        <taxon>Bacteria</taxon>
        <taxon>Pseudomonadati</taxon>
        <taxon>Bacteroidota</taxon>
        <taxon>Sphingobacteriia</taxon>
        <taxon>Sphingobacteriales</taxon>
        <taxon>Sphingobacteriaceae</taxon>
        <taxon>Mucilaginibacter</taxon>
    </lineage>
</organism>
<evidence type="ECO:0000313" key="1">
    <source>
        <dbReference type="EMBL" id="RFZ90923.1"/>
    </source>
</evidence>
<dbReference type="OrthoDB" id="1163083at2"/>